<dbReference type="AlphaFoldDB" id="L9W575"/>
<dbReference type="PROSITE" id="PS00197">
    <property type="entry name" value="2FE2S_FER_1"/>
    <property type="match status" value="1"/>
</dbReference>
<comment type="similarity">
    <text evidence="1">Belongs to the 2Fe2S plant-type ferredoxin family.</text>
</comment>
<keyword evidence="11" id="KW-1185">Reference proteome</keyword>
<dbReference type="GO" id="GO:0051537">
    <property type="term" value="F:2 iron, 2 sulfur cluster binding"/>
    <property type="evidence" value="ECO:0007669"/>
    <property type="project" value="UniProtKB-KW"/>
</dbReference>
<evidence type="ECO:0000256" key="8">
    <source>
        <dbReference type="ARBA" id="ARBA00034078"/>
    </source>
</evidence>
<reference evidence="10 11" key="1">
    <citation type="journal article" date="2014" name="PLoS Genet.">
        <title>Phylogenetically driven sequencing of extremely halophilic archaea reveals strategies for static and dynamic osmo-response.</title>
        <authorList>
            <person name="Becker E.A."/>
            <person name="Seitzer P.M."/>
            <person name="Tritt A."/>
            <person name="Larsen D."/>
            <person name="Krusor M."/>
            <person name="Yao A.I."/>
            <person name="Wu D."/>
            <person name="Madern D."/>
            <person name="Eisen J.A."/>
            <person name="Darling A.E."/>
            <person name="Facciotti M.T."/>
        </authorList>
    </citation>
    <scope>NUCLEOTIDE SEQUENCE [LARGE SCALE GENOMIC DNA]</scope>
    <source>
        <strain evidence="10 11">JCM 14089</strain>
    </source>
</reference>
<dbReference type="STRING" id="1230460.C495_11104"/>
<evidence type="ECO:0000256" key="2">
    <source>
        <dbReference type="ARBA" id="ARBA00022448"/>
    </source>
</evidence>
<dbReference type="RefSeq" id="WP_008162877.1">
    <property type="nucleotide sequence ID" value="NZ_AOHX01000039.1"/>
</dbReference>
<evidence type="ECO:0000256" key="5">
    <source>
        <dbReference type="ARBA" id="ARBA00022982"/>
    </source>
</evidence>
<keyword evidence="4" id="KW-0479">Metal-binding</keyword>
<dbReference type="EMBL" id="AOHX01000039">
    <property type="protein sequence ID" value="ELY44446.1"/>
    <property type="molecule type" value="Genomic_DNA"/>
</dbReference>
<dbReference type="SUPFAM" id="SSF54292">
    <property type="entry name" value="2Fe-2S ferredoxin-like"/>
    <property type="match status" value="1"/>
</dbReference>
<dbReference type="InterPro" id="IPR012675">
    <property type="entry name" value="Beta-grasp_dom_sf"/>
</dbReference>
<dbReference type="CDD" id="cd00207">
    <property type="entry name" value="fer2"/>
    <property type="match status" value="1"/>
</dbReference>
<comment type="cofactor">
    <cofactor evidence="8">
        <name>[2Fe-2S] cluster</name>
        <dbReference type="ChEBI" id="CHEBI:190135"/>
    </cofactor>
</comment>
<dbReference type="InterPro" id="IPR036010">
    <property type="entry name" value="2Fe-2S_ferredoxin-like_sf"/>
</dbReference>
<evidence type="ECO:0000256" key="7">
    <source>
        <dbReference type="ARBA" id="ARBA00023014"/>
    </source>
</evidence>
<evidence type="ECO:0000256" key="1">
    <source>
        <dbReference type="ARBA" id="ARBA00007874"/>
    </source>
</evidence>
<dbReference type="InterPro" id="IPR001041">
    <property type="entry name" value="2Fe-2S_ferredoxin-type"/>
</dbReference>
<dbReference type="GO" id="GO:0046872">
    <property type="term" value="F:metal ion binding"/>
    <property type="evidence" value="ECO:0007669"/>
    <property type="project" value="UniProtKB-KW"/>
</dbReference>
<dbReference type="Pfam" id="PF00111">
    <property type="entry name" value="Fer2"/>
    <property type="match status" value="1"/>
</dbReference>
<dbReference type="Proteomes" id="UP000011661">
    <property type="component" value="Unassembled WGS sequence"/>
</dbReference>
<dbReference type="PATRIC" id="fig|1230460.4.peg.2256"/>
<dbReference type="InterPro" id="IPR006058">
    <property type="entry name" value="2Fe2S_fd_BS"/>
</dbReference>
<evidence type="ECO:0000313" key="10">
    <source>
        <dbReference type="EMBL" id="ELY44446.1"/>
    </source>
</evidence>
<gene>
    <name evidence="10" type="ORF">C495_11104</name>
</gene>
<evidence type="ECO:0000256" key="3">
    <source>
        <dbReference type="ARBA" id="ARBA00022714"/>
    </source>
</evidence>
<dbReference type="eggNOG" id="arCOG02842">
    <property type="taxonomic scope" value="Archaea"/>
</dbReference>
<keyword evidence="6" id="KW-0408">Iron</keyword>
<evidence type="ECO:0000259" key="9">
    <source>
        <dbReference type="PROSITE" id="PS51085"/>
    </source>
</evidence>
<keyword evidence="5" id="KW-0249">Electron transport</keyword>
<sequence>MTPTVPVALQWRSGRHETITASPDESILEAADVAGVGLPFGCRTGVCGTCTARCLEGEITHRRKPRALKGRHLANDYVLPCIATPASDCTLEVGADVRADLFENPWR</sequence>
<name>L9W575_9EURY</name>
<dbReference type="PROSITE" id="PS51085">
    <property type="entry name" value="2FE2S_FER_2"/>
    <property type="match status" value="1"/>
</dbReference>
<organism evidence="10 11">
    <name type="scientific">Natronorubrum sulfidifaciens JCM 14089</name>
    <dbReference type="NCBI Taxonomy" id="1230460"/>
    <lineage>
        <taxon>Archaea</taxon>
        <taxon>Methanobacteriati</taxon>
        <taxon>Methanobacteriota</taxon>
        <taxon>Stenosarchaea group</taxon>
        <taxon>Halobacteria</taxon>
        <taxon>Halobacteriales</taxon>
        <taxon>Natrialbaceae</taxon>
        <taxon>Natronorubrum</taxon>
    </lineage>
</organism>
<keyword evidence="7" id="KW-0411">Iron-sulfur</keyword>
<keyword evidence="2" id="KW-0813">Transport</keyword>
<evidence type="ECO:0000256" key="4">
    <source>
        <dbReference type="ARBA" id="ARBA00022723"/>
    </source>
</evidence>
<feature type="domain" description="2Fe-2S ferredoxin-type" evidence="9">
    <location>
        <begin position="5"/>
        <end position="97"/>
    </location>
</feature>
<evidence type="ECO:0000313" key="11">
    <source>
        <dbReference type="Proteomes" id="UP000011661"/>
    </source>
</evidence>
<keyword evidence="3" id="KW-0001">2Fe-2S</keyword>
<comment type="caution">
    <text evidence="10">The sequence shown here is derived from an EMBL/GenBank/DDBJ whole genome shotgun (WGS) entry which is preliminary data.</text>
</comment>
<dbReference type="Gene3D" id="3.10.20.30">
    <property type="match status" value="1"/>
</dbReference>
<accession>L9W575</accession>
<protein>
    <submittedName>
        <fullName evidence="10">Ferredoxin</fullName>
    </submittedName>
</protein>
<dbReference type="PANTHER" id="PTHR43112">
    <property type="entry name" value="FERREDOXIN"/>
    <property type="match status" value="1"/>
</dbReference>
<dbReference type="PANTHER" id="PTHR43112:SF3">
    <property type="entry name" value="FERREDOXIN-2, CHLOROPLASTIC"/>
    <property type="match status" value="1"/>
</dbReference>
<proteinExistence type="inferred from homology"/>
<evidence type="ECO:0000256" key="6">
    <source>
        <dbReference type="ARBA" id="ARBA00023004"/>
    </source>
</evidence>